<keyword evidence="5" id="KW-0326">Glycosidase</keyword>
<comment type="similarity">
    <text evidence="1">Belongs to the glycosyl hydrolase 43 family.</text>
</comment>
<dbReference type="Proteomes" id="UP000308196">
    <property type="component" value="Chromosome"/>
</dbReference>
<dbReference type="InterPro" id="IPR023296">
    <property type="entry name" value="Glyco_hydro_beta-prop_sf"/>
</dbReference>
<dbReference type="CDD" id="cd18608">
    <property type="entry name" value="GH43_F5-8_typeC-like"/>
    <property type="match status" value="1"/>
</dbReference>
<dbReference type="Pfam" id="PF00754">
    <property type="entry name" value="F5_F8_type_C"/>
    <property type="match status" value="1"/>
</dbReference>
<dbReference type="Pfam" id="PF04616">
    <property type="entry name" value="Glyco_hydro_43"/>
    <property type="match status" value="1"/>
</dbReference>
<dbReference type="SUPFAM" id="SSF49899">
    <property type="entry name" value="Concanavalin A-like lectins/glucanases"/>
    <property type="match status" value="1"/>
</dbReference>
<evidence type="ECO:0000256" key="6">
    <source>
        <dbReference type="PIRSR" id="PIRSR606710-1"/>
    </source>
</evidence>
<reference evidence="9 10" key="1">
    <citation type="submission" date="2019-05" db="EMBL/GenBank/DDBJ databases">
        <authorList>
            <consortium name="Pathogen Informatics"/>
        </authorList>
    </citation>
    <scope>NUCLEOTIDE SEQUENCE [LARGE SCALE GENOMIC DNA]</scope>
    <source>
        <strain evidence="9 10">NCTC11429</strain>
    </source>
</reference>
<dbReference type="InterPro" id="IPR008979">
    <property type="entry name" value="Galactose-bd-like_sf"/>
</dbReference>
<dbReference type="PANTHER" id="PTHR43772:SF2">
    <property type="entry name" value="PUTATIVE (AFU_ORTHOLOGUE AFUA_2G04480)-RELATED"/>
    <property type="match status" value="1"/>
</dbReference>
<evidence type="ECO:0000256" key="2">
    <source>
        <dbReference type="ARBA" id="ARBA00022651"/>
    </source>
</evidence>
<name>A0A4U9VD03_9SPHI</name>
<dbReference type="SUPFAM" id="SSF49785">
    <property type="entry name" value="Galactose-binding domain-like"/>
    <property type="match status" value="1"/>
</dbReference>
<evidence type="ECO:0000256" key="5">
    <source>
        <dbReference type="ARBA" id="ARBA00023295"/>
    </source>
</evidence>
<dbReference type="InterPro" id="IPR006710">
    <property type="entry name" value="Glyco_hydro_43"/>
</dbReference>
<dbReference type="InterPro" id="IPR000421">
    <property type="entry name" value="FA58C"/>
</dbReference>
<dbReference type="Gene3D" id="2.60.120.200">
    <property type="match status" value="2"/>
</dbReference>
<protein>
    <submittedName>
        <fullName evidence="9">Xylosidase/arabinosidase</fullName>
    </submittedName>
</protein>
<feature type="domain" description="F5/8 type C" evidence="8">
    <location>
        <begin position="324"/>
        <end position="465"/>
    </location>
</feature>
<feature type="site" description="Important for catalytic activity, responsible for pKa modulation of the active site Glu and correct orientation of both the proton donor and substrate" evidence="7">
    <location>
        <position position="154"/>
    </location>
</feature>
<evidence type="ECO:0000256" key="7">
    <source>
        <dbReference type="PIRSR" id="PIRSR606710-2"/>
    </source>
</evidence>
<keyword evidence="3" id="KW-0378">Hydrolase</keyword>
<evidence type="ECO:0000256" key="4">
    <source>
        <dbReference type="ARBA" id="ARBA00023277"/>
    </source>
</evidence>
<dbReference type="KEGG" id="stha:NCTC11429_03096"/>
<dbReference type="EMBL" id="LR590484">
    <property type="protein sequence ID" value="VTR44726.1"/>
    <property type="molecule type" value="Genomic_DNA"/>
</dbReference>
<dbReference type="Pfam" id="PF13385">
    <property type="entry name" value="Laminin_G_3"/>
    <property type="match status" value="1"/>
</dbReference>
<dbReference type="Gene3D" id="2.115.10.20">
    <property type="entry name" value="Glycosyl hydrolase domain, family 43"/>
    <property type="match status" value="1"/>
</dbReference>
<dbReference type="SUPFAM" id="SSF75005">
    <property type="entry name" value="Arabinanase/levansucrase/invertase"/>
    <property type="match status" value="1"/>
</dbReference>
<dbReference type="InterPro" id="IPR052176">
    <property type="entry name" value="Glycosyl_Hydrlase_43_Enz"/>
</dbReference>
<dbReference type="PANTHER" id="PTHR43772">
    <property type="entry name" value="ENDO-1,4-BETA-XYLANASE"/>
    <property type="match status" value="1"/>
</dbReference>
<dbReference type="Gene3D" id="2.60.120.260">
    <property type="entry name" value="Galactose-binding domain-like"/>
    <property type="match status" value="1"/>
</dbReference>
<dbReference type="STRING" id="1123265.GCA_000686625_02776"/>
<feature type="active site" description="Proton donor" evidence="6">
    <location>
        <position position="208"/>
    </location>
</feature>
<evidence type="ECO:0000256" key="1">
    <source>
        <dbReference type="ARBA" id="ARBA00009865"/>
    </source>
</evidence>
<feature type="active site" description="Proton acceptor" evidence="6">
    <location>
        <position position="46"/>
    </location>
</feature>
<organism evidence="9 10">
    <name type="scientific">Sphingobacterium thalpophilum</name>
    <dbReference type="NCBI Taxonomy" id="259"/>
    <lineage>
        <taxon>Bacteria</taxon>
        <taxon>Pseudomonadati</taxon>
        <taxon>Bacteroidota</taxon>
        <taxon>Sphingobacteriia</taxon>
        <taxon>Sphingobacteriales</taxon>
        <taxon>Sphingobacteriaceae</taxon>
        <taxon>Sphingobacterium</taxon>
    </lineage>
</organism>
<keyword evidence="2" id="KW-0624">Polysaccharide degradation</keyword>
<proteinExistence type="inferred from homology"/>
<sequence>MKIMYRYCLFVLAIIALGIGPAYGQHLKPHQQPNVLNPILPGYFADPTIKKIGDTYYIYATTDGNGWGAGPSQVWSSKDFCNWTIQPMNWPNTHWYWAPDVTQGYDGRYYLYYSQPVEIFGAVSEKPIGPWKPLVADGKSIIQNYMIPGVITLDGQTFKDDDGRIYMYWGTWGIYPGHGCAVGVLNKDMKSFESIDLIPNTVAKDFFEAPYMFKRDGIYYLMYSSGYCENDTYRVQYVMSKTGPLGPFEYPEGNPILATSEDGTVHGPGHHSILKEHDRYFIVYHRHNNPHSGSGFHRQVAVDELHFTADGHIQKVVPTHQGVGDLLKLQRRDEDLAFGKIVTASSYYNDDFRPSFLVDNNNGTLWRAKDNQKPAWIQVDLGKSEKISTISIQFEYPTYAYQYRIETSLDGKSWQSFVDRSENDRWASPVMEHGNAHARFVRLQLCRTQLNGLPLGVWNLRVYAKRVAQETLWSSPQPMPKHHREYGNILRIEANDYREGERLDRIANKGLLPGDLIATKPVVVKNYQGKKAFFFNGATSLRSTFAVPPSFSGNGSFTISMWVNNPDISRFEQLVAWSAGNQDLSKAVFGFGSDPQRGAIIHGSWPDMGFSVIPSKDEWHHIVLSFDGYQESIFIDGKMQRRENRMLFVNPADAFILGASDRLDDNFSGYISNIEIYDYNWDEETIKAAALNVAKDSFFALQTDDLNLGKVSKLRNQGTSVDTSVSIDGAQALILGGRIALKGIGIDNGSLTEILQKPAYSFVFDWYDGVNWQHGLLISQCGKRTFYQNGTVVDKEIFDRLFSFANKKVSLTYPFNFLQAYPDQLRDDQIKAKWQDWKEKMAAYAVPETPEILGSVRYINANNVFVQIKKQRDGLQYLFRSKGGHSGWIMQNHHLFNRTELGNAIEIYVKDEFGNVGYTKTMHVPAQEPKCFSSMLTQKYTIEENTIPFWDGYQASLLIDSAQIAIAGLGESWRIQSRYTKWGDVNFQPPFLFKEITGDFTMEVHIKDVAGQRSKHRTSNEAGIMIQAVDSREAYITNNILTGWNLGNLSRSTSQGILQEGNTGTGLDFLPYLQVQKAGDYFFLRCSKDGLTWNDLPNTPFLRTDLRGKKLRVGLYQLAGSDQLGYGDFDHVKIWADN</sequence>
<keyword evidence="4" id="KW-0119">Carbohydrate metabolism</keyword>
<evidence type="ECO:0000256" key="3">
    <source>
        <dbReference type="ARBA" id="ARBA00022801"/>
    </source>
</evidence>
<dbReference type="GO" id="GO:0045493">
    <property type="term" value="P:xylan catabolic process"/>
    <property type="evidence" value="ECO:0007669"/>
    <property type="project" value="UniProtKB-KW"/>
</dbReference>
<evidence type="ECO:0000313" key="10">
    <source>
        <dbReference type="Proteomes" id="UP000308196"/>
    </source>
</evidence>
<dbReference type="PROSITE" id="PS50022">
    <property type="entry name" value="FA58C_3"/>
    <property type="match status" value="1"/>
</dbReference>
<accession>A0A4U9VD03</accession>
<dbReference type="AlphaFoldDB" id="A0A4U9VD03"/>
<dbReference type="GO" id="GO:0004553">
    <property type="term" value="F:hydrolase activity, hydrolyzing O-glycosyl compounds"/>
    <property type="evidence" value="ECO:0007669"/>
    <property type="project" value="InterPro"/>
</dbReference>
<keyword evidence="2" id="KW-0858">Xylan degradation</keyword>
<evidence type="ECO:0000259" key="8">
    <source>
        <dbReference type="PROSITE" id="PS50022"/>
    </source>
</evidence>
<dbReference type="InterPro" id="IPR013320">
    <property type="entry name" value="ConA-like_dom_sf"/>
</dbReference>
<gene>
    <name evidence="9" type="primary">xylA_2</name>
    <name evidence="9" type="ORF">NCTC11429_03096</name>
</gene>
<evidence type="ECO:0000313" key="9">
    <source>
        <dbReference type="EMBL" id="VTR44726.1"/>
    </source>
</evidence>